<dbReference type="AlphaFoldDB" id="A0A364NVN9"/>
<dbReference type="InterPro" id="IPR021252">
    <property type="entry name" value="DUF2794"/>
</dbReference>
<evidence type="ECO:0000313" key="2">
    <source>
        <dbReference type="Proteomes" id="UP000251075"/>
    </source>
</evidence>
<proteinExistence type="predicted"/>
<reference evidence="1 2" key="1">
    <citation type="submission" date="2017-11" db="EMBL/GenBank/DDBJ databases">
        <title>Draft genome sequence of magnetotactic bacterium Magnetospirillum kuznetsovii LBB-42.</title>
        <authorList>
            <person name="Grouzdev D.S."/>
            <person name="Rysina M.S."/>
            <person name="Baslerov R.V."/>
            <person name="Koziaeva V."/>
        </authorList>
    </citation>
    <scope>NUCLEOTIDE SEQUENCE [LARGE SCALE GENOMIC DNA]</scope>
    <source>
        <strain evidence="1 2">LBB-42</strain>
    </source>
</reference>
<keyword evidence="2" id="KW-1185">Reference proteome</keyword>
<protein>
    <submittedName>
        <fullName evidence="1">DUF2794 domain-containing protein</fullName>
    </submittedName>
</protein>
<dbReference type="OrthoDB" id="7159482at2"/>
<dbReference type="EMBL" id="PGTO01000014">
    <property type="protein sequence ID" value="RAU20977.1"/>
    <property type="molecule type" value="Genomic_DNA"/>
</dbReference>
<dbReference type="RefSeq" id="WP_112146302.1">
    <property type="nucleotide sequence ID" value="NZ_PGTO01000014.1"/>
</dbReference>
<gene>
    <name evidence="1" type="ORF">CU669_15420</name>
</gene>
<organism evidence="1 2">
    <name type="scientific">Paramagnetospirillum kuznetsovii</name>
    <dbReference type="NCBI Taxonomy" id="2053833"/>
    <lineage>
        <taxon>Bacteria</taxon>
        <taxon>Pseudomonadati</taxon>
        <taxon>Pseudomonadota</taxon>
        <taxon>Alphaproteobacteria</taxon>
        <taxon>Rhodospirillales</taxon>
        <taxon>Magnetospirillaceae</taxon>
        <taxon>Paramagnetospirillum</taxon>
    </lineage>
</organism>
<evidence type="ECO:0000313" key="1">
    <source>
        <dbReference type="EMBL" id="RAU20977.1"/>
    </source>
</evidence>
<accession>A0A364NVN9</accession>
<dbReference type="Proteomes" id="UP000251075">
    <property type="component" value="Unassembled WGS sequence"/>
</dbReference>
<sequence length="106" mass="11990">MATLVRMADYRARPAFVQFERAELCLLLALYAGRVAAGEWRDYAIDLGADQAVFSVFRHTRERPLFTIAKEPRKQAWVVRSGGRELARSDSLADVLTAVQQKPRPV</sequence>
<dbReference type="Pfam" id="PF10984">
    <property type="entry name" value="DUF2794"/>
    <property type="match status" value="1"/>
</dbReference>
<comment type="caution">
    <text evidence="1">The sequence shown here is derived from an EMBL/GenBank/DDBJ whole genome shotgun (WGS) entry which is preliminary data.</text>
</comment>
<name>A0A364NVN9_9PROT</name>